<dbReference type="VEuPathDB" id="FungiDB:AeMF1_006469"/>
<evidence type="ECO:0000313" key="1">
    <source>
        <dbReference type="EMBL" id="KAF0724174.1"/>
    </source>
</evidence>
<dbReference type="PANTHER" id="PTHR46586">
    <property type="entry name" value="ANKYRIN REPEAT-CONTAINING PROTEIN"/>
    <property type="match status" value="1"/>
</dbReference>
<proteinExistence type="predicted"/>
<keyword evidence="2" id="KW-1185">Reference proteome</keyword>
<organism evidence="1 2">
    <name type="scientific">Aphanomyces euteiches</name>
    <dbReference type="NCBI Taxonomy" id="100861"/>
    <lineage>
        <taxon>Eukaryota</taxon>
        <taxon>Sar</taxon>
        <taxon>Stramenopiles</taxon>
        <taxon>Oomycota</taxon>
        <taxon>Saprolegniomycetes</taxon>
        <taxon>Saprolegniales</taxon>
        <taxon>Verrucalvaceae</taxon>
        <taxon>Aphanomyces</taxon>
    </lineage>
</organism>
<sequence length="270" mass="31055">MEPQHGLFVACDRGHLEVLKFLYSRMHLSKMPELYGNAQDKSLYFIIAFARGYMDSIVPYLVDQLDGQLDIAVDMAVSKGHLPATKYLLERDSTYSSLAFEKAARLGTLDILEWIIDKKYTRNNDKAFETAAEFGQLQIVQFLQPHVKRLTLCEAYLKAATSRHRDVATYLTALATEDELVAWFERAVIQGNLPAVQFLYRPTPQHRRAISNAARYNHLDILQWLVAKEDPSKRRSCIEEAKQIAVKYDHYDIEEWVIGKLWTLQLACAL</sequence>
<reference evidence="1 2" key="1">
    <citation type="submission" date="2019-07" db="EMBL/GenBank/DDBJ databases">
        <title>Genomics analysis of Aphanomyces spp. identifies a new class of oomycete effector associated with host adaptation.</title>
        <authorList>
            <person name="Gaulin E."/>
        </authorList>
    </citation>
    <scope>NUCLEOTIDE SEQUENCE [LARGE SCALE GENOMIC DNA]</scope>
    <source>
        <strain evidence="1 2">ATCC 201684</strain>
    </source>
</reference>
<dbReference type="Gene3D" id="1.25.40.20">
    <property type="entry name" value="Ankyrin repeat-containing domain"/>
    <property type="match status" value="1"/>
</dbReference>
<gene>
    <name evidence="1" type="ORF">Ae201684_017073</name>
</gene>
<evidence type="ECO:0000313" key="2">
    <source>
        <dbReference type="Proteomes" id="UP000481153"/>
    </source>
</evidence>
<dbReference type="InterPro" id="IPR036770">
    <property type="entry name" value="Ankyrin_rpt-contain_sf"/>
</dbReference>
<dbReference type="EMBL" id="VJMJ01000278">
    <property type="protein sequence ID" value="KAF0724174.1"/>
    <property type="molecule type" value="Genomic_DNA"/>
</dbReference>
<protein>
    <submittedName>
        <fullName evidence="1">Uncharacterized protein</fullName>
    </submittedName>
</protein>
<dbReference type="AlphaFoldDB" id="A0A6G0WAB2"/>
<name>A0A6G0WAB2_9STRA</name>
<dbReference type="Proteomes" id="UP000481153">
    <property type="component" value="Unassembled WGS sequence"/>
</dbReference>
<comment type="caution">
    <text evidence="1">The sequence shown here is derived from an EMBL/GenBank/DDBJ whole genome shotgun (WGS) entry which is preliminary data.</text>
</comment>
<dbReference type="PANTHER" id="PTHR46586:SF3">
    <property type="entry name" value="ANKYRIN REPEAT-CONTAINING PROTEIN"/>
    <property type="match status" value="1"/>
</dbReference>
<dbReference type="SUPFAM" id="SSF48403">
    <property type="entry name" value="Ankyrin repeat"/>
    <property type="match status" value="1"/>
</dbReference>
<dbReference type="InterPro" id="IPR052050">
    <property type="entry name" value="SecEffector_AnkRepeat"/>
</dbReference>
<accession>A0A6G0WAB2</accession>